<evidence type="ECO:0008006" key="4">
    <source>
        <dbReference type="Google" id="ProtNLM"/>
    </source>
</evidence>
<protein>
    <recommendedName>
        <fullName evidence="4">SurA N-terminal domain-containing protein</fullName>
    </recommendedName>
</protein>
<dbReference type="OrthoDB" id="3212108at2"/>
<evidence type="ECO:0000313" key="2">
    <source>
        <dbReference type="EMBL" id="SKA33332.1"/>
    </source>
</evidence>
<dbReference type="SUPFAM" id="SSF109998">
    <property type="entry name" value="Triger factor/SurA peptide-binding domain-like"/>
    <property type="match status" value="1"/>
</dbReference>
<organism evidence="2 3">
    <name type="scientific">Marinactinospora thermotolerans DSM 45154</name>
    <dbReference type="NCBI Taxonomy" id="1122192"/>
    <lineage>
        <taxon>Bacteria</taxon>
        <taxon>Bacillati</taxon>
        <taxon>Actinomycetota</taxon>
        <taxon>Actinomycetes</taxon>
        <taxon>Streptosporangiales</taxon>
        <taxon>Nocardiopsidaceae</taxon>
        <taxon>Marinactinospora</taxon>
    </lineage>
</organism>
<reference evidence="2 3" key="1">
    <citation type="submission" date="2017-02" db="EMBL/GenBank/DDBJ databases">
        <authorList>
            <person name="Peterson S.W."/>
        </authorList>
    </citation>
    <scope>NUCLEOTIDE SEQUENCE [LARGE SCALE GENOMIC DNA]</scope>
    <source>
        <strain evidence="2 3">DSM 45154</strain>
    </source>
</reference>
<sequence>MRPTSSRRAPLLLTALALAALTGCSTGQAGAAAIVGGERIGNDEIRSEIAEYEAALAGQGQEVADEQRPMLAGRVLSNRIAMTLFDRIAKDNGIDTGAQRTQEKLTELGGRDTLLAQGLAAPQIDDQVRLAVIGEELVERADPAEISVLAERARATMREDMAAQGAVAGLSGEELEREIQAALTRNEPVVRQQVVNDYLALSLAPYLRDVDIEVSPRYGEIDPATLTIVPGVGELSAPAVEPLPALPGGVGG</sequence>
<evidence type="ECO:0000256" key="1">
    <source>
        <dbReference type="SAM" id="SignalP"/>
    </source>
</evidence>
<feature type="signal peptide" evidence="1">
    <location>
        <begin position="1"/>
        <end position="31"/>
    </location>
</feature>
<dbReference type="STRING" id="1122192.SAMN02745673_04180"/>
<name>A0A1T4SYX2_9ACTN</name>
<keyword evidence="3" id="KW-1185">Reference proteome</keyword>
<proteinExistence type="predicted"/>
<dbReference type="InterPro" id="IPR027304">
    <property type="entry name" value="Trigger_fact/SurA_dom_sf"/>
</dbReference>
<gene>
    <name evidence="2" type="ORF">SAMN02745673_04180</name>
</gene>
<dbReference type="PROSITE" id="PS51257">
    <property type="entry name" value="PROKAR_LIPOPROTEIN"/>
    <property type="match status" value="1"/>
</dbReference>
<evidence type="ECO:0000313" key="3">
    <source>
        <dbReference type="Proteomes" id="UP000190637"/>
    </source>
</evidence>
<dbReference type="RefSeq" id="WP_078763420.1">
    <property type="nucleotide sequence ID" value="NZ_FUWS01000012.1"/>
</dbReference>
<dbReference type="Proteomes" id="UP000190637">
    <property type="component" value="Unassembled WGS sequence"/>
</dbReference>
<dbReference type="AlphaFoldDB" id="A0A1T4SYX2"/>
<accession>A0A1T4SYX2</accession>
<dbReference type="EMBL" id="FUWS01000012">
    <property type="protein sequence ID" value="SKA33332.1"/>
    <property type="molecule type" value="Genomic_DNA"/>
</dbReference>
<keyword evidence="1" id="KW-0732">Signal</keyword>
<feature type="chain" id="PRO_5012707513" description="SurA N-terminal domain-containing protein" evidence="1">
    <location>
        <begin position="32"/>
        <end position="252"/>
    </location>
</feature>